<proteinExistence type="predicted"/>
<organism evidence="1 2">
    <name type="scientific">Lagenidium giganteum</name>
    <dbReference type="NCBI Taxonomy" id="4803"/>
    <lineage>
        <taxon>Eukaryota</taxon>
        <taxon>Sar</taxon>
        <taxon>Stramenopiles</taxon>
        <taxon>Oomycota</taxon>
        <taxon>Peronosporomycetes</taxon>
        <taxon>Pythiales</taxon>
        <taxon>Pythiaceae</taxon>
    </lineage>
</organism>
<reference evidence="1" key="2">
    <citation type="journal article" date="2023" name="Microbiol Resour">
        <title>Decontamination and Annotation of the Draft Genome Sequence of the Oomycete Lagenidium giganteum ARSEF 373.</title>
        <authorList>
            <person name="Morgan W.R."/>
            <person name="Tartar A."/>
        </authorList>
    </citation>
    <scope>NUCLEOTIDE SEQUENCE</scope>
    <source>
        <strain evidence="1">ARSEF 373</strain>
    </source>
</reference>
<dbReference type="Proteomes" id="UP001146120">
    <property type="component" value="Unassembled WGS sequence"/>
</dbReference>
<sequence>MCMMRKLAHLWHGPFRVVDRKVELVNGTARIYPVIHLPRLKACISRAEWQIDEVKNPEAIPVEFDAALLPEDYDNQLVDSKFEVEAILVDRVVRQTCSGRIR</sequence>
<keyword evidence="2" id="KW-1185">Reference proteome</keyword>
<protein>
    <submittedName>
        <fullName evidence="1">Uncharacterized protein</fullName>
    </submittedName>
</protein>
<reference evidence="1" key="1">
    <citation type="submission" date="2022-11" db="EMBL/GenBank/DDBJ databases">
        <authorList>
            <person name="Morgan W.R."/>
            <person name="Tartar A."/>
        </authorList>
    </citation>
    <scope>NUCLEOTIDE SEQUENCE</scope>
    <source>
        <strain evidence="1">ARSEF 373</strain>
    </source>
</reference>
<accession>A0AAV2YPN7</accession>
<dbReference type="EMBL" id="DAKRPA010000211">
    <property type="protein sequence ID" value="DAZ95293.1"/>
    <property type="molecule type" value="Genomic_DNA"/>
</dbReference>
<name>A0AAV2YPN7_9STRA</name>
<comment type="caution">
    <text evidence="1">The sequence shown here is derived from an EMBL/GenBank/DDBJ whole genome shotgun (WGS) entry which is preliminary data.</text>
</comment>
<evidence type="ECO:0000313" key="1">
    <source>
        <dbReference type="EMBL" id="DAZ95293.1"/>
    </source>
</evidence>
<dbReference type="AlphaFoldDB" id="A0AAV2YPN7"/>
<gene>
    <name evidence="1" type="ORF">N0F65_007783</name>
</gene>
<evidence type="ECO:0000313" key="2">
    <source>
        <dbReference type="Proteomes" id="UP001146120"/>
    </source>
</evidence>